<dbReference type="InterPro" id="IPR008271">
    <property type="entry name" value="Ser/Thr_kinase_AS"/>
</dbReference>
<feature type="compositionally biased region" description="Polar residues" evidence="15">
    <location>
        <begin position="448"/>
        <end position="463"/>
    </location>
</feature>
<dbReference type="Pfam" id="PF00069">
    <property type="entry name" value="Pkinase"/>
    <property type="match status" value="1"/>
</dbReference>
<dbReference type="InterPro" id="IPR032710">
    <property type="entry name" value="NTF2-like_dom_sf"/>
</dbReference>
<reference evidence="17" key="1">
    <citation type="submission" date="2025-08" db="UniProtKB">
        <authorList>
            <consortium name="Ensembl"/>
        </authorList>
    </citation>
    <scope>IDENTIFICATION</scope>
</reference>
<organism evidence="17 18">
    <name type="scientific">Cyprinus carpio</name>
    <name type="common">Common carp</name>
    <dbReference type="NCBI Taxonomy" id="7962"/>
    <lineage>
        <taxon>Eukaryota</taxon>
        <taxon>Metazoa</taxon>
        <taxon>Chordata</taxon>
        <taxon>Craniata</taxon>
        <taxon>Vertebrata</taxon>
        <taxon>Euteleostomi</taxon>
        <taxon>Actinopterygii</taxon>
        <taxon>Neopterygii</taxon>
        <taxon>Teleostei</taxon>
        <taxon>Ostariophysi</taxon>
        <taxon>Cypriniformes</taxon>
        <taxon>Cyprinidae</taxon>
        <taxon>Cyprininae</taxon>
        <taxon>Cyprinus</taxon>
    </lineage>
</organism>
<keyword evidence="5" id="KW-0808">Transferase</keyword>
<evidence type="ECO:0000313" key="18">
    <source>
        <dbReference type="Proteomes" id="UP000694701"/>
    </source>
</evidence>
<dbReference type="CDD" id="cd14086">
    <property type="entry name" value="STKc_CaMKII"/>
    <property type="match status" value="1"/>
</dbReference>
<dbReference type="InterPro" id="IPR013543">
    <property type="entry name" value="Ca/CaM-dep_prot_kinase-assoc"/>
</dbReference>
<dbReference type="Gene3D" id="3.30.200.20">
    <property type="entry name" value="Phosphorylase Kinase, domain 1"/>
    <property type="match status" value="1"/>
</dbReference>
<protein>
    <recommendedName>
        <fullName evidence="2">calcium/calmodulin-dependent protein kinase</fullName>
        <ecNumber evidence="2">2.7.11.17</ecNumber>
    </recommendedName>
</protein>
<dbReference type="GO" id="GO:0004683">
    <property type="term" value="F:calcium/calmodulin-dependent protein kinase activity"/>
    <property type="evidence" value="ECO:0007669"/>
    <property type="project" value="UniProtKB-EC"/>
</dbReference>
<dbReference type="SUPFAM" id="SSF56112">
    <property type="entry name" value="Protein kinase-like (PK-like)"/>
    <property type="match status" value="1"/>
</dbReference>
<keyword evidence="4" id="KW-0597">Phosphoprotein</keyword>
<keyword evidence="6 14" id="KW-0547">Nucleotide-binding</keyword>
<evidence type="ECO:0000256" key="4">
    <source>
        <dbReference type="ARBA" id="ARBA00022553"/>
    </source>
</evidence>
<evidence type="ECO:0000313" key="17">
    <source>
        <dbReference type="Ensembl" id="ENSCCRP00020072845.1"/>
    </source>
</evidence>
<dbReference type="PANTHER" id="PTHR24347">
    <property type="entry name" value="SERINE/THREONINE-PROTEIN KINASE"/>
    <property type="match status" value="1"/>
</dbReference>
<comment type="catalytic activity">
    <reaction evidence="11">
        <text>L-seryl-[protein] + ATP = O-phospho-L-seryl-[protein] + ADP + H(+)</text>
        <dbReference type="Rhea" id="RHEA:17989"/>
        <dbReference type="Rhea" id="RHEA-COMP:9863"/>
        <dbReference type="Rhea" id="RHEA-COMP:11604"/>
        <dbReference type="ChEBI" id="CHEBI:15378"/>
        <dbReference type="ChEBI" id="CHEBI:29999"/>
        <dbReference type="ChEBI" id="CHEBI:30616"/>
        <dbReference type="ChEBI" id="CHEBI:83421"/>
        <dbReference type="ChEBI" id="CHEBI:456216"/>
        <dbReference type="EC" id="2.7.11.17"/>
    </reaction>
</comment>
<dbReference type="Proteomes" id="UP000694701">
    <property type="component" value="Unplaced"/>
</dbReference>
<dbReference type="InterPro" id="IPR011009">
    <property type="entry name" value="Kinase-like_dom_sf"/>
</dbReference>
<feature type="binding site" evidence="14">
    <location>
        <position position="42"/>
    </location>
    <ligand>
        <name>ATP</name>
        <dbReference type="ChEBI" id="CHEBI:30616"/>
    </ligand>
</feature>
<evidence type="ECO:0000256" key="2">
    <source>
        <dbReference type="ARBA" id="ARBA00012434"/>
    </source>
</evidence>
<keyword evidence="8 14" id="KW-0067">ATP-binding</keyword>
<evidence type="ECO:0000256" key="6">
    <source>
        <dbReference type="ARBA" id="ARBA00022741"/>
    </source>
</evidence>
<accession>A0A8C2PNP7</accession>
<dbReference type="EC" id="2.7.11.17" evidence="2"/>
<dbReference type="SMART" id="SM00220">
    <property type="entry name" value="S_TKc"/>
    <property type="match status" value="1"/>
</dbReference>
<dbReference type="Gene3D" id="1.10.510.10">
    <property type="entry name" value="Transferase(Phosphotransferase) domain 1"/>
    <property type="match status" value="1"/>
</dbReference>
<dbReference type="Ensembl" id="ENSCCRT00020079988.1">
    <property type="protein sequence ID" value="ENSCCRP00020072845.1"/>
    <property type="gene ID" value="ENSCCRG00020029222.1"/>
</dbReference>
<dbReference type="GO" id="GO:0005524">
    <property type="term" value="F:ATP binding"/>
    <property type="evidence" value="ECO:0007669"/>
    <property type="project" value="UniProtKB-UniRule"/>
</dbReference>
<evidence type="ECO:0000256" key="13">
    <source>
        <dbReference type="ARBA" id="ARBA00064333"/>
    </source>
</evidence>
<sequence length="650" mass="71532">MATTTCTRFTDEYQLYEELGKGAFSVVRRCVKLSTGQEYAAKIINTKKLSARDHQKLEREARICRLLKHPNIVRLHDSISEEGFHYLLFDLVTGGELFEDIVAREYYSEADASHCIHQILDSVHHIHQHDIVHRDLKPENLLLASKCKNAAVKLADFGLAIEVQGDQQAWFGFAGTPGYLSPEVLRKEAYGKPVDIWACGVILYILLVGYPPFWDEDQHKLYQQIKAGAYDFPSPEWDTVTPEAKNLINQMLTINPAKRITAQEALKHPWVCQRSTVASMMHRQETVECLKKFNARRKLKGAILTTMLVSRNFSVGSRQTTAPASVTAAAAAVAAAAGTTAGLVEQAAKSLLNKKADVKPQTNSTKNSIVTSPKGNLPSPALEAQTTVIHNAVDGIKESSDSSNATVEDEEMKAATKFTDLLGVVRRGSVPTYDGEGGSTITPAVVSAPSTPQTPNIPTQMSRLTDLVSSVRRPTAPHTDSEPSAASRPLIAPVSAPSHPFPSPAQPSSIPLLSAHSRKQEIIKITEQLIEANNNGDFEAYAKICDPGLTCFEPEALGNLVEGMDFHRFYFENLLSKNSKPIHTTILNPHVHLIGDEAACIAYIRLTQYVDGQGRPRSSQSEETRVWHRRDSKWQNVHFHCSGAPAAPLQ</sequence>
<feature type="region of interest" description="Disordered" evidence="15">
    <location>
        <begin position="358"/>
        <end position="379"/>
    </location>
</feature>
<dbReference type="SUPFAM" id="SSF54427">
    <property type="entry name" value="NTF2-like"/>
    <property type="match status" value="1"/>
</dbReference>
<name>A0A8C2PNP7_CYPCA</name>
<dbReference type="Gene3D" id="3.10.450.50">
    <property type="match status" value="1"/>
</dbReference>
<dbReference type="Pfam" id="PF08332">
    <property type="entry name" value="CaMKII_AD"/>
    <property type="match status" value="1"/>
</dbReference>
<evidence type="ECO:0000256" key="15">
    <source>
        <dbReference type="SAM" id="MobiDB-lite"/>
    </source>
</evidence>
<dbReference type="PROSITE" id="PS00108">
    <property type="entry name" value="PROTEIN_KINASE_ST"/>
    <property type="match status" value="1"/>
</dbReference>
<dbReference type="PROSITE" id="PS50011">
    <property type="entry name" value="PROTEIN_KINASE_DOM"/>
    <property type="match status" value="1"/>
</dbReference>
<keyword evidence="9" id="KW-0112">Calmodulin-binding</keyword>
<dbReference type="FunFam" id="3.10.450.50:FF:000001">
    <property type="entry name" value="calcium/calmodulin-dependent protein kinase type II subunit gamma isoform X1"/>
    <property type="match status" value="1"/>
</dbReference>
<evidence type="ECO:0000256" key="1">
    <source>
        <dbReference type="ARBA" id="ARBA00005354"/>
    </source>
</evidence>
<comment type="function">
    <text evidence="12">CaM-kinase II (CAMK2) is a prominent kinase in the central nervous system.</text>
</comment>
<evidence type="ECO:0000256" key="12">
    <source>
        <dbReference type="ARBA" id="ARBA00056581"/>
    </source>
</evidence>
<comment type="similarity">
    <text evidence="1">Belongs to the protein kinase superfamily. CAMK Ser/Thr protein kinase family. CaMK subfamily.</text>
</comment>
<dbReference type="GO" id="GO:0005516">
    <property type="term" value="F:calmodulin binding"/>
    <property type="evidence" value="ECO:0007669"/>
    <property type="project" value="UniProtKB-KW"/>
</dbReference>
<dbReference type="AlphaFoldDB" id="A0A8C2PNP7"/>
<feature type="region of interest" description="Disordered" evidence="15">
    <location>
        <begin position="433"/>
        <end position="511"/>
    </location>
</feature>
<dbReference type="InterPro" id="IPR017441">
    <property type="entry name" value="Protein_kinase_ATP_BS"/>
</dbReference>
<feature type="compositionally biased region" description="Polar residues" evidence="15">
    <location>
        <begin position="360"/>
        <end position="374"/>
    </location>
</feature>
<keyword evidence="3" id="KW-0723">Serine/threonine-protein kinase</keyword>
<evidence type="ECO:0000256" key="8">
    <source>
        <dbReference type="ARBA" id="ARBA00022840"/>
    </source>
</evidence>
<comment type="catalytic activity">
    <reaction evidence="10">
        <text>L-threonyl-[protein] + ATP = O-phospho-L-threonyl-[protein] + ADP + H(+)</text>
        <dbReference type="Rhea" id="RHEA:46608"/>
        <dbReference type="Rhea" id="RHEA-COMP:11060"/>
        <dbReference type="Rhea" id="RHEA-COMP:11605"/>
        <dbReference type="ChEBI" id="CHEBI:15378"/>
        <dbReference type="ChEBI" id="CHEBI:30013"/>
        <dbReference type="ChEBI" id="CHEBI:30616"/>
        <dbReference type="ChEBI" id="CHEBI:61977"/>
        <dbReference type="ChEBI" id="CHEBI:456216"/>
        <dbReference type="EC" id="2.7.11.17"/>
    </reaction>
</comment>
<evidence type="ECO:0000256" key="11">
    <source>
        <dbReference type="ARBA" id="ARBA00047430"/>
    </source>
</evidence>
<evidence type="ECO:0000259" key="16">
    <source>
        <dbReference type="PROSITE" id="PS50011"/>
    </source>
</evidence>
<dbReference type="FunFam" id="1.10.510.10:FF:000001">
    <property type="entry name" value="Calcium/calmodulin-dependent protein kinase type II subunit delta"/>
    <property type="match status" value="1"/>
</dbReference>
<keyword evidence="7" id="KW-0418">Kinase</keyword>
<evidence type="ECO:0000256" key="10">
    <source>
        <dbReference type="ARBA" id="ARBA00047307"/>
    </source>
</evidence>
<evidence type="ECO:0000256" key="5">
    <source>
        <dbReference type="ARBA" id="ARBA00022679"/>
    </source>
</evidence>
<evidence type="ECO:0000256" key="14">
    <source>
        <dbReference type="PROSITE-ProRule" id="PRU10141"/>
    </source>
</evidence>
<comment type="subunit">
    <text evidence="13">CAMK2 is composed of four different chains: alpha, beta, gamma, and delta. The different isoforms assemble into homo- or heteromultimeric holoenzymes composed of 8 to 12 subunits.</text>
</comment>
<evidence type="ECO:0000256" key="9">
    <source>
        <dbReference type="ARBA" id="ARBA00022860"/>
    </source>
</evidence>
<dbReference type="PROSITE" id="PS00107">
    <property type="entry name" value="PROTEIN_KINASE_ATP"/>
    <property type="match status" value="1"/>
</dbReference>
<evidence type="ECO:0000256" key="3">
    <source>
        <dbReference type="ARBA" id="ARBA00022527"/>
    </source>
</evidence>
<evidence type="ECO:0000256" key="7">
    <source>
        <dbReference type="ARBA" id="ARBA00022777"/>
    </source>
</evidence>
<dbReference type="GO" id="GO:0043226">
    <property type="term" value="C:organelle"/>
    <property type="evidence" value="ECO:0007669"/>
    <property type="project" value="UniProtKB-ARBA"/>
</dbReference>
<dbReference type="FunFam" id="3.30.200.20:FF:000002">
    <property type="entry name" value="Calcium/calmodulin-dependent protein kinase type II subunit delta isoform 2"/>
    <property type="match status" value="1"/>
</dbReference>
<dbReference type="Gene3D" id="6.10.140.620">
    <property type="match status" value="1"/>
</dbReference>
<feature type="domain" description="Protein kinase" evidence="16">
    <location>
        <begin position="13"/>
        <end position="271"/>
    </location>
</feature>
<dbReference type="InterPro" id="IPR000719">
    <property type="entry name" value="Prot_kinase_dom"/>
</dbReference>
<proteinExistence type="inferred from homology"/>